<dbReference type="AlphaFoldDB" id="A0A0H5QPX1"/>
<organism evidence="1">
    <name type="scientific">Spongospora subterranea</name>
    <dbReference type="NCBI Taxonomy" id="70186"/>
    <lineage>
        <taxon>Eukaryota</taxon>
        <taxon>Sar</taxon>
        <taxon>Rhizaria</taxon>
        <taxon>Endomyxa</taxon>
        <taxon>Phytomyxea</taxon>
        <taxon>Plasmodiophorida</taxon>
        <taxon>Plasmodiophoridae</taxon>
        <taxon>Spongospora</taxon>
    </lineage>
</organism>
<accession>A0A0H5QPX1</accession>
<name>A0A0H5QPX1_9EUKA</name>
<evidence type="ECO:0000313" key="1">
    <source>
        <dbReference type="EMBL" id="CRZ03461.1"/>
    </source>
</evidence>
<sequence length="100" mass="11270">LKFGASTSPEEVRIKALHRQFKHRHTIAEERANEIDDSTSVASLTFKQTNDNLGQWNGWMPKPPAPNLALPYKQENVAMTLLGRGADRFVPDEYGNTPLH</sequence>
<proteinExistence type="predicted"/>
<reference evidence="1" key="1">
    <citation type="submission" date="2015-04" db="EMBL/GenBank/DDBJ databases">
        <title>The genome sequence of the plant pathogenic Rhizarian Plasmodiophora brassicae reveals insights in its biotrophic life cycle and the origin of chitin synthesis.</title>
        <authorList>
            <person name="Schwelm A."/>
            <person name="Fogelqvist J."/>
            <person name="Knaust A."/>
            <person name="Julke S."/>
            <person name="Lilja T."/>
            <person name="Dhandapani V."/>
            <person name="Bonilla-Rosso G."/>
            <person name="Karlsson M."/>
            <person name="Shevchenko A."/>
            <person name="Choi S.R."/>
            <person name="Kim H.G."/>
            <person name="Park J.Y."/>
            <person name="Lim Y.P."/>
            <person name="Ludwig-Muller J."/>
            <person name="Dixelius C."/>
        </authorList>
    </citation>
    <scope>NUCLEOTIDE SEQUENCE</scope>
    <source>
        <tissue evidence="1">Potato root galls</tissue>
    </source>
</reference>
<feature type="non-terminal residue" evidence="1">
    <location>
        <position position="100"/>
    </location>
</feature>
<feature type="non-terminal residue" evidence="1">
    <location>
        <position position="1"/>
    </location>
</feature>
<dbReference type="EMBL" id="HACM01003019">
    <property type="protein sequence ID" value="CRZ03461.1"/>
    <property type="molecule type" value="Transcribed_RNA"/>
</dbReference>
<protein>
    <submittedName>
        <fullName evidence="1">Uncharacterized protein</fullName>
    </submittedName>
</protein>